<dbReference type="AlphaFoldDB" id="A0A9D0ZDV2"/>
<dbReference type="Proteomes" id="UP000824262">
    <property type="component" value="Unassembled WGS sequence"/>
</dbReference>
<reference evidence="2" key="1">
    <citation type="submission" date="2020-10" db="EMBL/GenBank/DDBJ databases">
        <authorList>
            <person name="Gilroy R."/>
        </authorList>
    </citation>
    <scope>NUCLEOTIDE SEQUENCE</scope>
    <source>
        <strain evidence="2">ChiBcolR7-354</strain>
    </source>
</reference>
<sequence>MRKFFSLLLCLALIISLAAMPALAEGPEASASQTAEVTVEGTTYTVGFYTTDDSGYTVFGG</sequence>
<protein>
    <recommendedName>
        <fullName evidence="4">Secreted protein</fullName>
    </recommendedName>
</protein>
<proteinExistence type="predicted"/>
<feature type="signal peptide" evidence="1">
    <location>
        <begin position="1"/>
        <end position="24"/>
    </location>
</feature>
<comment type="caution">
    <text evidence="2">The sequence shown here is derived from an EMBL/GenBank/DDBJ whole genome shotgun (WGS) entry which is preliminary data.</text>
</comment>
<evidence type="ECO:0008006" key="4">
    <source>
        <dbReference type="Google" id="ProtNLM"/>
    </source>
</evidence>
<feature type="non-terminal residue" evidence="2">
    <location>
        <position position="61"/>
    </location>
</feature>
<dbReference type="EMBL" id="DVGA01000050">
    <property type="protein sequence ID" value="HIQ78643.1"/>
    <property type="molecule type" value="Genomic_DNA"/>
</dbReference>
<evidence type="ECO:0000313" key="2">
    <source>
        <dbReference type="EMBL" id="HIQ78643.1"/>
    </source>
</evidence>
<feature type="chain" id="PRO_5038359243" description="Secreted protein" evidence="1">
    <location>
        <begin position="25"/>
        <end position="61"/>
    </location>
</feature>
<name>A0A9D0ZDV2_9FIRM</name>
<evidence type="ECO:0000313" key="3">
    <source>
        <dbReference type="Proteomes" id="UP000824262"/>
    </source>
</evidence>
<reference evidence="2" key="2">
    <citation type="journal article" date="2021" name="PeerJ">
        <title>Extensive microbial diversity within the chicken gut microbiome revealed by metagenomics and culture.</title>
        <authorList>
            <person name="Gilroy R."/>
            <person name="Ravi A."/>
            <person name="Getino M."/>
            <person name="Pursley I."/>
            <person name="Horton D.L."/>
            <person name="Alikhan N.F."/>
            <person name="Baker D."/>
            <person name="Gharbi K."/>
            <person name="Hall N."/>
            <person name="Watson M."/>
            <person name="Adriaenssens E.M."/>
            <person name="Foster-Nyarko E."/>
            <person name="Jarju S."/>
            <person name="Secka A."/>
            <person name="Antonio M."/>
            <person name="Oren A."/>
            <person name="Chaudhuri R.R."/>
            <person name="La Ragione R."/>
            <person name="Hildebrand F."/>
            <person name="Pallen M.J."/>
        </authorList>
    </citation>
    <scope>NUCLEOTIDE SEQUENCE</scope>
    <source>
        <strain evidence="2">ChiBcolR7-354</strain>
    </source>
</reference>
<accession>A0A9D0ZDV2</accession>
<evidence type="ECO:0000256" key="1">
    <source>
        <dbReference type="SAM" id="SignalP"/>
    </source>
</evidence>
<keyword evidence="1" id="KW-0732">Signal</keyword>
<gene>
    <name evidence="2" type="ORF">IAB77_05225</name>
</gene>
<organism evidence="2 3">
    <name type="scientific">Candidatus Scatomorpha intestinavium</name>
    <dbReference type="NCBI Taxonomy" id="2840922"/>
    <lineage>
        <taxon>Bacteria</taxon>
        <taxon>Bacillati</taxon>
        <taxon>Bacillota</taxon>
        <taxon>Clostridia</taxon>
        <taxon>Eubacteriales</taxon>
        <taxon>Candidatus Scatomorpha</taxon>
    </lineage>
</organism>